<keyword evidence="1" id="KW-0732">Signal</keyword>
<dbReference type="AlphaFoldDB" id="A0A517W524"/>
<gene>
    <name evidence="2" type="ORF">V6x_00270</name>
</gene>
<evidence type="ECO:0008006" key="4">
    <source>
        <dbReference type="Google" id="ProtNLM"/>
    </source>
</evidence>
<evidence type="ECO:0000313" key="2">
    <source>
        <dbReference type="EMBL" id="QDU00354.1"/>
    </source>
</evidence>
<evidence type="ECO:0000313" key="3">
    <source>
        <dbReference type="Proteomes" id="UP000320722"/>
    </source>
</evidence>
<proteinExistence type="predicted"/>
<dbReference type="Proteomes" id="UP000320722">
    <property type="component" value="Chromosome"/>
</dbReference>
<evidence type="ECO:0000256" key="1">
    <source>
        <dbReference type="SAM" id="SignalP"/>
    </source>
</evidence>
<organism evidence="2 3">
    <name type="scientific">Gimesia chilikensis</name>
    <dbReference type="NCBI Taxonomy" id="2605989"/>
    <lineage>
        <taxon>Bacteria</taxon>
        <taxon>Pseudomonadati</taxon>
        <taxon>Planctomycetota</taxon>
        <taxon>Planctomycetia</taxon>
        <taxon>Planctomycetales</taxon>
        <taxon>Planctomycetaceae</taxon>
        <taxon>Gimesia</taxon>
    </lineage>
</organism>
<accession>A0A517W524</accession>
<reference evidence="2 3" key="1">
    <citation type="submission" date="2019-02" db="EMBL/GenBank/DDBJ databases">
        <title>Deep-cultivation of Planctomycetes and their phenomic and genomic characterization uncovers novel biology.</title>
        <authorList>
            <person name="Wiegand S."/>
            <person name="Jogler M."/>
            <person name="Boedeker C."/>
            <person name="Pinto D."/>
            <person name="Vollmers J."/>
            <person name="Rivas-Marin E."/>
            <person name="Kohn T."/>
            <person name="Peeters S.H."/>
            <person name="Heuer A."/>
            <person name="Rast P."/>
            <person name="Oberbeckmann S."/>
            <person name="Bunk B."/>
            <person name="Jeske O."/>
            <person name="Meyerdierks A."/>
            <person name="Storesund J.E."/>
            <person name="Kallscheuer N."/>
            <person name="Luecker S."/>
            <person name="Lage O.M."/>
            <person name="Pohl T."/>
            <person name="Merkel B.J."/>
            <person name="Hornburger P."/>
            <person name="Mueller R.-W."/>
            <person name="Bruemmer F."/>
            <person name="Labrenz M."/>
            <person name="Spormann A.M."/>
            <person name="Op den Camp H."/>
            <person name="Overmann J."/>
            <person name="Amann R."/>
            <person name="Jetten M.S.M."/>
            <person name="Mascher T."/>
            <person name="Medema M.H."/>
            <person name="Devos D.P."/>
            <person name="Kaster A.-K."/>
            <person name="Ovreas L."/>
            <person name="Rohde M."/>
            <person name="Galperin M.Y."/>
            <person name="Jogler C."/>
        </authorList>
    </citation>
    <scope>NUCLEOTIDE SEQUENCE [LARGE SCALE GENOMIC DNA]</scope>
    <source>
        <strain evidence="2 3">V6</strain>
    </source>
</reference>
<dbReference type="EMBL" id="CP036347">
    <property type="protein sequence ID" value="QDU00354.1"/>
    <property type="molecule type" value="Genomic_DNA"/>
</dbReference>
<feature type="signal peptide" evidence="1">
    <location>
        <begin position="1"/>
        <end position="27"/>
    </location>
</feature>
<feature type="chain" id="PRO_5022190808" description="CHAP domain-containing protein" evidence="1">
    <location>
        <begin position="28"/>
        <end position="446"/>
    </location>
</feature>
<sequence length="446" mass="50369" precursor="true">MTAFRCDARCLLLTLASCFCLSVTTNAGETQPKKTTADQATNWQAKGVDYARIMSQVKWTPVAEGMPRRRGFFEPGKEYTGVPYSSVKYVGRYIGFDIFLKTFLAAVENPQSVLYTENLYGKVPNAECYYGKVCSSYTSYALQCGIWYVSRLHNPPYREGVTLVETPTAQHAQVGDIIFTPPQPGSHVEIITRITKNQAGEVTHVRVEESRPLTTKTTDRSVASFNKHLSSRGRKLYRITDLDAWRGENKAEDFLFPNYEEDAKTPVINRVLLLDRGDWVPYYKGQKVKINIMDRDQLGVKKLVIKRGEAVVEEVDQPGTGVREFTFTKCGDYTAHCLMQNDSLSQACEFSVCDLDFSLPAKTASKSNPWEIDIRSENMQVIIAHLVSDADDYDDHSVFVTEQDRQNGKVVIPANLIQTPGNIQIWLIGENKYGRLKKRHDILIGE</sequence>
<name>A0A517W524_9PLAN</name>
<protein>
    <recommendedName>
        <fullName evidence="4">CHAP domain-containing protein</fullName>
    </recommendedName>
</protein>